<dbReference type="Proteomes" id="UP000317289">
    <property type="component" value="Unassembled WGS sequence"/>
</dbReference>
<dbReference type="InterPro" id="IPR012336">
    <property type="entry name" value="Thioredoxin-like_fold"/>
</dbReference>
<keyword evidence="6" id="KW-1185">Reference proteome</keyword>
<evidence type="ECO:0000313" key="4">
    <source>
        <dbReference type="EMBL" id="SMO68242.1"/>
    </source>
</evidence>
<evidence type="ECO:0000313" key="6">
    <source>
        <dbReference type="Proteomes" id="UP000468990"/>
    </source>
</evidence>
<protein>
    <submittedName>
        <fullName evidence="4">Protein-disulfide isomerase</fullName>
    </submittedName>
</protein>
<name>A0A521D9G9_9FLAO</name>
<evidence type="ECO:0000259" key="2">
    <source>
        <dbReference type="Pfam" id="PF13462"/>
    </source>
</evidence>
<dbReference type="Proteomes" id="UP000468990">
    <property type="component" value="Unassembled WGS sequence"/>
</dbReference>
<gene>
    <name evidence="3" type="ORF">GJU42_20720</name>
    <name evidence="4" type="ORF">SAMN06265349_10326</name>
</gene>
<sequence>MNKEFYNIYEYLEKEGFYIDLNEFDLQIQVHPAYPSLLSITDTLSFFNVNNGAFHIDSSRIDSLPNRFMAILRDENYERRYCIIEVKNENYICYNGKSKVKISKKELESQWSGVVILIENPELETGNVLKKILIKIRDKQSKENKNTHNYQAFKETLLSFNILENNLPQSSTIQLGNIDASLKIIMVINPFSNFCKESYFILEEILQKNFDKVGLDIRFNFNNNDYSYKKSKIIHQQLVAFYLENGQEFFMKELHNWFENKDEKKLCATPISPLNEIKINEILNAQFNSNSENNIIFTPTIVINKYIFPKQIDLKELSYFLSEISEDKDFQEYEMK</sequence>
<dbReference type="GO" id="GO:0016020">
    <property type="term" value="C:membrane"/>
    <property type="evidence" value="ECO:0007669"/>
    <property type="project" value="InterPro"/>
</dbReference>
<dbReference type="Gene3D" id="3.40.30.10">
    <property type="entry name" value="Glutaredoxin"/>
    <property type="match status" value="1"/>
</dbReference>
<dbReference type="RefSeq" id="WP_142450758.1">
    <property type="nucleotide sequence ID" value="NZ_FXTA01000003.1"/>
</dbReference>
<dbReference type="EMBL" id="WKKG01000014">
    <property type="protein sequence ID" value="MRX70408.1"/>
    <property type="molecule type" value="Genomic_DNA"/>
</dbReference>
<evidence type="ECO:0000313" key="3">
    <source>
        <dbReference type="EMBL" id="MRX70408.1"/>
    </source>
</evidence>
<dbReference type="Pfam" id="PF13462">
    <property type="entry name" value="Thioredoxin_4"/>
    <property type="match status" value="1"/>
</dbReference>
<dbReference type="GO" id="GO:0008233">
    <property type="term" value="F:peptidase activity"/>
    <property type="evidence" value="ECO:0007669"/>
    <property type="project" value="InterPro"/>
</dbReference>
<dbReference type="Pfam" id="PF03412">
    <property type="entry name" value="Peptidase_C39"/>
    <property type="match status" value="1"/>
</dbReference>
<evidence type="ECO:0000313" key="5">
    <source>
        <dbReference type="Proteomes" id="UP000317289"/>
    </source>
</evidence>
<proteinExistence type="predicted"/>
<dbReference type="GO" id="GO:0005524">
    <property type="term" value="F:ATP binding"/>
    <property type="evidence" value="ECO:0007669"/>
    <property type="project" value="InterPro"/>
</dbReference>
<reference evidence="3 6" key="2">
    <citation type="submission" date="2019-11" db="EMBL/GenBank/DDBJ databases">
        <title>Flavobacterium resistens genome.</title>
        <authorList>
            <person name="Wilson V.M."/>
            <person name="Newman J.D."/>
        </authorList>
    </citation>
    <scope>NUCLEOTIDE SEQUENCE [LARGE SCALE GENOMIC DNA]</scope>
    <source>
        <strain evidence="3 6">DSM 19382</strain>
    </source>
</reference>
<dbReference type="EMBL" id="FXTA01000003">
    <property type="protein sequence ID" value="SMO68242.1"/>
    <property type="molecule type" value="Genomic_DNA"/>
</dbReference>
<accession>A0A521D9G9</accession>
<dbReference type="Gene3D" id="3.90.70.10">
    <property type="entry name" value="Cysteine proteinases"/>
    <property type="match status" value="1"/>
</dbReference>
<dbReference type="GO" id="GO:0006508">
    <property type="term" value="P:proteolysis"/>
    <property type="evidence" value="ECO:0007669"/>
    <property type="project" value="InterPro"/>
</dbReference>
<keyword evidence="4" id="KW-0413">Isomerase</keyword>
<feature type="domain" description="Thioredoxin-like fold" evidence="2">
    <location>
        <begin position="172"/>
        <end position="321"/>
    </location>
</feature>
<feature type="domain" description="Peptidase C39" evidence="1">
    <location>
        <begin position="18"/>
        <end position="120"/>
    </location>
</feature>
<dbReference type="OrthoDB" id="1100563at2"/>
<evidence type="ECO:0000259" key="1">
    <source>
        <dbReference type="Pfam" id="PF03412"/>
    </source>
</evidence>
<dbReference type="SUPFAM" id="SSF52833">
    <property type="entry name" value="Thioredoxin-like"/>
    <property type="match status" value="1"/>
</dbReference>
<dbReference type="GO" id="GO:0016853">
    <property type="term" value="F:isomerase activity"/>
    <property type="evidence" value="ECO:0007669"/>
    <property type="project" value="UniProtKB-KW"/>
</dbReference>
<dbReference type="AlphaFoldDB" id="A0A521D9G9"/>
<dbReference type="InterPro" id="IPR036249">
    <property type="entry name" value="Thioredoxin-like_sf"/>
</dbReference>
<reference evidence="4 5" key="1">
    <citation type="submission" date="2017-05" db="EMBL/GenBank/DDBJ databases">
        <authorList>
            <person name="Varghese N."/>
            <person name="Submissions S."/>
        </authorList>
    </citation>
    <scope>NUCLEOTIDE SEQUENCE [LARGE SCALE GENOMIC DNA]</scope>
    <source>
        <strain evidence="4 5">DSM 19382</strain>
    </source>
</reference>
<dbReference type="InterPro" id="IPR005074">
    <property type="entry name" value="Peptidase_C39"/>
</dbReference>
<organism evidence="4 5">
    <name type="scientific">Flavobacterium resistens</name>
    <dbReference type="NCBI Taxonomy" id="443612"/>
    <lineage>
        <taxon>Bacteria</taxon>
        <taxon>Pseudomonadati</taxon>
        <taxon>Bacteroidota</taxon>
        <taxon>Flavobacteriia</taxon>
        <taxon>Flavobacteriales</taxon>
        <taxon>Flavobacteriaceae</taxon>
        <taxon>Flavobacterium</taxon>
    </lineage>
</organism>